<feature type="signal peptide" evidence="3">
    <location>
        <begin position="1"/>
        <end position="21"/>
    </location>
</feature>
<proteinExistence type="predicted"/>
<dbReference type="AlphaFoldDB" id="A0A380A3B2"/>
<accession>A0A380A3B2</accession>
<feature type="region of interest" description="Disordered" evidence="2">
    <location>
        <begin position="183"/>
        <end position="231"/>
    </location>
</feature>
<sequence length="277" mass="29482">MERIIQLLTLLLLLICSQVSATTVRYQHTDMLGSVVAESDSAGNIISRSHYEPFGKRLGGDKAGIGYTGHLQDEDLNLTYMQARYYDPLIGRFYADDPIGVRDVHSFNRYAYGNNNPYKYVDPDGKVALILVPPPPPVTGNSGGAGNIKAPNITKQDVINSAAVTNNPAILVATIILTSTGNNDSGQGNTENKGQGQPEVGNCPSCGGETSNKPGKIADAHGMKPKEAKQAIHGVKGSANMPNNPDVEVCNNCGEVFPQNEDGTLGDSIGNIDDRKN</sequence>
<dbReference type="InterPro" id="IPR022385">
    <property type="entry name" value="Rhs_assc_core"/>
</dbReference>
<evidence type="ECO:0000256" key="1">
    <source>
        <dbReference type="ARBA" id="ARBA00022737"/>
    </source>
</evidence>
<evidence type="ECO:0000256" key="2">
    <source>
        <dbReference type="SAM" id="MobiDB-lite"/>
    </source>
</evidence>
<feature type="chain" id="PRO_5016664581" evidence="3">
    <location>
        <begin position="22"/>
        <end position="277"/>
    </location>
</feature>
<keyword evidence="1" id="KW-0677">Repeat</keyword>
<dbReference type="EMBL" id="UGYO01000001">
    <property type="protein sequence ID" value="SUI73646.1"/>
    <property type="molecule type" value="Genomic_DNA"/>
</dbReference>
<keyword evidence="3" id="KW-0732">Signal</keyword>
<dbReference type="RefSeq" id="WP_115389704.1">
    <property type="nucleotide sequence ID" value="NZ_JADZHC010000081.1"/>
</dbReference>
<feature type="compositionally biased region" description="Basic and acidic residues" evidence="2">
    <location>
        <begin position="216"/>
        <end position="230"/>
    </location>
</feature>
<evidence type="ECO:0000313" key="6">
    <source>
        <dbReference type="Proteomes" id="UP000254069"/>
    </source>
</evidence>
<evidence type="ECO:0000259" key="4">
    <source>
        <dbReference type="Pfam" id="PF25023"/>
    </source>
</evidence>
<feature type="compositionally biased region" description="Polar residues" evidence="2">
    <location>
        <begin position="183"/>
        <end position="195"/>
    </location>
</feature>
<organism evidence="5 6">
    <name type="scientific">Shewanella algae</name>
    <dbReference type="NCBI Taxonomy" id="38313"/>
    <lineage>
        <taxon>Bacteria</taxon>
        <taxon>Pseudomonadati</taxon>
        <taxon>Pseudomonadota</taxon>
        <taxon>Gammaproteobacteria</taxon>
        <taxon>Alteromonadales</taxon>
        <taxon>Shewanellaceae</taxon>
        <taxon>Shewanella</taxon>
    </lineage>
</organism>
<dbReference type="PANTHER" id="PTHR32305:SF15">
    <property type="entry name" value="PROTEIN RHSA-RELATED"/>
    <property type="match status" value="1"/>
</dbReference>
<dbReference type="Pfam" id="PF25023">
    <property type="entry name" value="TEN_YD-shell"/>
    <property type="match status" value="1"/>
</dbReference>
<dbReference type="PANTHER" id="PTHR32305">
    <property type="match status" value="1"/>
</dbReference>
<evidence type="ECO:0000313" key="5">
    <source>
        <dbReference type="EMBL" id="SUI73646.1"/>
    </source>
</evidence>
<dbReference type="InterPro" id="IPR056823">
    <property type="entry name" value="TEN-like_YD-shell"/>
</dbReference>
<dbReference type="Gene3D" id="2.180.10.10">
    <property type="entry name" value="RHS repeat-associated core"/>
    <property type="match status" value="1"/>
</dbReference>
<feature type="region of interest" description="Disordered" evidence="2">
    <location>
        <begin position="258"/>
        <end position="277"/>
    </location>
</feature>
<gene>
    <name evidence="5" type="primary">wapA_2</name>
    <name evidence="5" type="ORF">NCTC10738_02227</name>
</gene>
<protein>
    <submittedName>
        <fullName evidence="5">Cell wall-associated polypeptide CWBP200</fullName>
    </submittedName>
</protein>
<evidence type="ECO:0000256" key="3">
    <source>
        <dbReference type="SAM" id="SignalP"/>
    </source>
</evidence>
<reference evidence="5 6" key="1">
    <citation type="submission" date="2018-06" db="EMBL/GenBank/DDBJ databases">
        <authorList>
            <consortium name="Pathogen Informatics"/>
            <person name="Doyle S."/>
        </authorList>
    </citation>
    <scope>NUCLEOTIDE SEQUENCE [LARGE SCALE GENOMIC DNA]</scope>
    <source>
        <strain evidence="5 6">NCTC10738</strain>
    </source>
</reference>
<name>A0A380A3B2_9GAMM</name>
<dbReference type="NCBIfam" id="TIGR03696">
    <property type="entry name" value="Rhs_assc_core"/>
    <property type="match status" value="1"/>
</dbReference>
<feature type="domain" description="Teneurin-like YD-shell" evidence="4">
    <location>
        <begin position="26"/>
        <end position="117"/>
    </location>
</feature>
<dbReference type="InterPro" id="IPR050708">
    <property type="entry name" value="T6SS_VgrG/RHS"/>
</dbReference>
<keyword evidence="6" id="KW-1185">Reference proteome</keyword>
<dbReference type="Proteomes" id="UP000254069">
    <property type="component" value="Unassembled WGS sequence"/>
</dbReference>